<dbReference type="EMBL" id="FNVR01000009">
    <property type="protein sequence ID" value="SEF97144.1"/>
    <property type="molecule type" value="Genomic_DNA"/>
</dbReference>
<organism evidence="4 5">
    <name type="scientific">Algoriphagus boritolerans DSM 17298 = JCM 18970</name>
    <dbReference type="NCBI Taxonomy" id="1120964"/>
    <lineage>
        <taxon>Bacteria</taxon>
        <taxon>Pseudomonadati</taxon>
        <taxon>Bacteroidota</taxon>
        <taxon>Cytophagia</taxon>
        <taxon>Cytophagales</taxon>
        <taxon>Cyclobacteriaceae</taxon>
        <taxon>Algoriphagus</taxon>
    </lineage>
</organism>
<keyword evidence="1" id="KW-0677">Repeat</keyword>
<feature type="transmembrane region" description="Helical" evidence="3">
    <location>
        <begin position="132"/>
        <end position="152"/>
    </location>
</feature>
<dbReference type="PANTHER" id="PTHR44227:SF3">
    <property type="entry name" value="PROTEIN O-MANNOSYL-TRANSFERASE TMTC4"/>
    <property type="match status" value="1"/>
</dbReference>
<feature type="transmembrane region" description="Helical" evidence="3">
    <location>
        <begin position="158"/>
        <end position="180"/>
    </location>
</feature>
<feature type="transmembrane region" description="Helical" evidence="3">
    <location>
        <begin position="335"/>
        <end position="357"/>
    </location>
</feature>
<keyword evidence="3" id="KW-0812">Transmembrane</keyword>
<evidence type="ECO:0008006" key="6">
    <source>
        <dbReference type="Google" id="ProtNLM"/>
    </source>
</evidence>
<feature type="transmembrane region" description="Helical" evidence="3">
    <location>
        <begin position="239"/>
        <end position="260"/>
    </location>
</feature>
<evidence type="ECO:0000313" key="4">
    <source>
        <dbReference type="EMBL" id="SEF97144.1"/>
    </source>
</evidence>
<gene>
    <name evidence="4" type="ORF">SAMN03080598_02028</name>
</gene>
<sequence>MERENSLKFSFLSSEVLLNRNVVLGLVSILAFFVFSPTFSNDFQLAWDDTWQVLENPLVHDSSLEVILYHFTHFWQGQYSPVNSLYYLLIDLLFGMNATAFHTACLLIHLINSWLVFSISLRFISRFLPSTGYSRTQGYAFFTALLFAIHPIQVESVAWISASKIILYGLFTLFAIWAYFRYIQNSKPIWLIITASAYVFGFASKEQAILLPLNLLLIDFAWGRFTGIKWSQFLSSRVVLEKISFFLLALAFLFFTWANSLGTVQQEAGYPIYQRIVFAFYSLVEYVFRFLTPAKLYFFHPYPMTPGESLPLFYWGYLLLAVIIGYFVWEHYRNGNPIVLIGFLFFLVNLVLVLHIIPLPRPVITADRYMYLSVIGLAWALIGWGQSWITSVKSKNLNIILLGGLVWMIFLGVQTNLRTAEWKDTESTKSNVIELIEKKREAEETDPLFNLIEHE</sequence>
<keyword evidence="5" id="KW-1185">Reference proteome</keyword>
<feature type="transmembrane region" description="Helical" evidence="3">
    <location>
        <begin position="369"/>
        <end position="389"/>
    </location>
</feature>
<keyword evidence="3" id="KW-0472">Membrane</keyword>
<proteinExistence type="predicted"/>
<protein>
    <recommendedName>
        <fullName evidence="6">Dolichyl-phosphate-mannose-protein mannosyltransferase</fullName>
    </recommendedName>
</protein>
<dbReference type="PANTHER" id="PTHR44227">
    <property type="match status" value="1"/>
</dbReference>
<dbReference type="InterPro" id="IPR052346">
    <property type="entry name" value="O-mannosyl-transferase_TMTC"/>
</dbReference>
<feature type="transmembrane region" description="Helical" evidence="3">
    <location>
        <begin position="85"/>
        <end position="111"/>
    </location>
</feature>
<evidence type="ECO:0000256" key="1">
    <source>
        <dbReference type="ARBA" id="ARBA00022737"/>
    </source>
</evidence>
<evidence type="ECO:0000256" key="3">
    <source>
        <dbReference type="SAM" id="Phobius"/>
    </source>
</evidence>
<evidence type="ECO:0000313" key="5">
    <source>
        <dbReference type="Proteomes" id="UP000236736"/>
    </source>
</evidence>
<feature type="transmembrane region" description="Helical" evidence="3">
    <location>
        <begin position="21"/>
        <end position="39"/>
    </location>
</feature>
<feature type="transmembrane region" description="Helical" evidence="3">
    <location>
        <begin position="395"/>
        <end position="413"/>
    </location>
</feature>
<feature type="transmembrane region" description="Helical" evidence="3">
    <location>
        <begin position="312"/>
        <end position="329"/>
    </location>
</feature>
<feature type="transmembrane region" description="Helical" evidence="3">
    <location>
        <begin position="187"/>
        <end position="203"/>
    </location>
</feature>
<dbReference type="AlphaFoldDB" id="A0A1H5WCF7"/>
<dbReference type="STRING" id="1120964.GCA_001313265_02762"/>
<keyword evidence="2" id="KW-0802">TPR repeat</keyword>
<name>A0A1H5WCF7_9BACT</name>
<dbReference type="Proteomes" id="UP000236736">
    <property type="component" value="Unassembled WGS sequence"/>
</dbReference>
<evidence type="ECO:0000256" key="2">
    <source>
        <dbReference type="ARBA" id="ARBA00022803"/>
    </source>
</evidence>
<accession>A0A1H5WCF7</accession>
<keyword evidence="3" id="KW-1133">Transmembrane helix</keyword>
<reference evidence="5" key="1">
    <citation type="submission" date="2016-10" db="EMBL/GenBank/DDBJ databases">
        <authorList>
            <person name="Varghese N."/>
            <person name="Submissions S."/>
        </authorList>
    </citation>
    <scope>NUCLEOTIDE SEQUENCE [LARGE SCALE GENOMIC DNA]</scope>
    <source>
        <strain evidence="5">DSM 17298</strain>
    </source>
</reference>
<feature type="transmembrane region" description="Helical" evidence="3">
    <location>
        <begin position="272"/>
        <end position="291"/>
    </location>
</feature>